<feature type="transmembrane region" description="Helical" evidence="2">
    <location>
        <begin position="340"/>
        <end position="361"/>
    </location>
</feature>
<dbReference type="RefSeq" id="XP_040769889.1">
    <property type="nucleotide sequence ID" value="XM_040911928.1"/>
</dbReference>
<evidence type="ECO:0000256" key="1">
    <source>
        <dbReference type="SAM" id="MobiDB-lite"/>
    </source>
</evidence>
<dbReference type="InParanoid" id="A0A165HVF9"/>
<dbReference type="GeneID" id="63828956"/>
<feature type="region of interest" description="Disordered" evidence="1">
    <location>
        <begin position="413"/>
        <end position="436"/>
    </location>
</feature>
<dbReference type="OrthoDB" id="5427664at2759"/>
<feature type="transmembrane region" description="Helical" evidence="2">
    <location>
        <begin position="302"/>
        <end position="320"/>
    </location>
</feature>
<proteinExistence type="predicted"/>
<name>A0A165HVF9_9APHY</name>
<reference evidence="3 4" key="1">
    <citation type="journal article" date="2016" name="Mol. Biol. Evol.">
        <title>Comparative Genomics of Early-Diverging Mushroom-Forming Fungi Provides Insights into the Origins of Lignocellulose Decay Capabilities.</title>
        <authorList>
            <person name="Nagy L.G."/>
            <person name="Riley R."/>
            <person name="Tritt A."/>
            <person name="Adam C."/>
            <person name="Daum C."/>
            <person name="Floudas D."/>
            <person name="Sun H."/>
            <person name="Yadav J.S."/>
            <person name="Pangilinan J."/>
            <person name="Larsson K.H."/>
            <person name="Matsuura K."/>
            <person name="Barry K."/>
            <person name="Labutti K."/>
            <person name="Kuo R."/>
            <person name="Ohm R.A."/>
            <person name="Bhattacharya S.S."/>
            <person name="Shirouzu T."/>
            <person name="Yoshinaga Y."/>
            <person name="Martin F.M."/>
            <person name="Grigoriev I.V."/>
            <person name="Hibbett D.S."/>
        </authorList>
    </citation>
    <scope>NUCLEOTIDE SEQUENCE [LARGE SCALE GENOMIC DNA]</scope>
    <source>
        <strain evidence="3 4">93-53</strain>
    </source>
</reference>
<feature type="transmembrane region" description="Helical" evidence="2">
    <location>
        <begin position="231"/>
        <end position="254"/>
    </location>
</feature>
<feature type="transmembrane region" description="Helical" evidence="2">
    <location>
        <begin position="177"/>
        <end position="199"/>
    </location>
</feature>
<evidence type="ECO:0000313" key="3">
    <source>
        <dbReference type="EMBL" id="KZT12241.1"/>
    </source>
</evidence>
<gene>
    <name evidence="3" type="ORF">LAESUDRAFT_754731</name>
</gene>
<keyword evidence="2" id="KW-0812">Transmembrane</keyword>
<evidence type="ECO:0000313" key="4">
    <source>
        <dbReference type="Proteomes" id="UP000076871"/>
    </source>
</evidence>
<dbReference type="EMBL" id="KV427606">
    <property type="protein sequence ID" value="KZT12241.1"/>
    <property type="molecule type" value="Genomic_DNA"/>
</dbReference>
<dbReference type="Proteomes" id="UP000076871">
    <property type="component" value="Unassembled WGS sequence"/>
</dbReference>
<feature type="transmembrane region" description="Helical" evidence="2">
    <location>
        <begin position="68"/>
        <end position="88"/>
    </location>
</feature>
<dbReference type="AlphaFoldDB" id="A0A165HVF9"/>
<keyword evidence="4" id="KW-1185">Reference proteome</keyword>
<accession>A0A165HVF9</accession>
<keyword evidence="2" id="KW-1133">Transmembrane helix</keyword>
<keyword evidence="2" id="KW-0472">Membrane</keyword>
<evidence type="ECO:0000256" key="2">
    <source>
        <dbReference type="SAM" id="Phobius"/>
    </source>
</evidence>
<organism evidence="3 4">
    <name type="scientific">Laetiporus sulphureus 93-53</name>
    <dbReference type="NCBI Taxonomy" id="1314785"/>
    <lineage>
        <taxon>Eukaryota</taxon>
        <taxon>Fungi</taxon>
        <taxon>Dikarya</taxon>
        <taxon>Basidiomycota</taxon>
        <taxon>Agaricomycotina</taxon>
        <taxon>Agaricomycetes</taxon>
        <taxon>Polyporales</taxon>
        <taxon>Laetiporus</taxon>
    </lineage>
</organism>
<protein>
    <submittedName>
        <fullName evidence="3">Uncharacterized protein</fullName>
    </submittedName>
</protein>
<sequence length="463" mass="51810">MLYELCNVSSSLLNNNLTQALECNVGGTPTNQCIICPNTDIAGIGVRVAFYAQSLFNTLLVIFSPEDAVASAWAGALLTAALVIAGFVQKKMDMISLHHATLVLNYATLSCISSLGIAPILPLWRPHEAYARDVVRQHEGERVLIHVDPDEVGRILATRFRSGHKKRSKVDQTKQRAILSLALLIQVALQWAWGILMFVSPGYYQTACSNDTVLLFFFVPLRAANVNDRQFYVWVLWLLFCLGTTLFLTVILAFSGKKRAYVGLSRRSTLSSATTAATPIHIQLYRAAAAMIPPWRDRFRQLVFWVNTYALVLWMAYIILSEFQIKANCIFSGENEFGGFGQITAVFLAFTPIWSLAVAVYKWPARIRKQRKLIEASRAEAQSLISRSDVHDEDDGQFDEQFEMVALPATRVAAPKRRSHSMPPAQSDSERVGSLRRREVRRSSLVVSPIELQYFPGSHPSLL</sequence>